<dbReference type="InterPro" id="IPR041705">
    <property type="entry name" value="PIN_Sll0205"/>
</dbReference>
<dbReference type="PANTHER" id="PTHR36173:SF2">
    <property type="entry name" value="RIBONUCLEASE VAPC16"/>
    <property type="match status" value="1"/>
</dbReference>
<gene>
    <name evidence="2" type="ORF">MAG551_01898</name>
</gene>
<protein>
    <recommendedName>
        <fullName evidence="1">PIN domain-containing protein</fullName>
    </recommendedName>
</protein>
<proteinExistence type="predicted"/>
<dbReference type="InterPro" id="IPR029060">
    <property type="entry name" value="PIN-like_dom_sf"/>
</dbReference>
<dbReference type="Gene3D" id="3.40.50.1010">
    <property type="entry name" value="5'-nuclease"/>
    <property type="match status" value="1"/>
</dbReference>
<dbReference type="Proteomes" id="UP000722750">
    <property type="component" value="Unassembled WGS sequence"/>
</dbReference>
<sequence length="126" mass="14373">MRILLDTHILLWWLKDDRRLSDAAVNIIGNTANDIFMSTVNAWEIAIKKSLGRIQIDMDEFLESIKSSGISVLNITINHACQVSNLPDHHKDPFDRMLIAQSIVEPMRLLTHDDTLIQYGKHVLLA</sequence>
<dbReference type="AlphaFoldDB" id="A0A941W689"/>
<reference evidence="2" key="1">
    <citation type="journal article" date="2021" name="ISME J.">
        <title>Fine-scale metabolic discontinuity in a stratified prokaryote microbiome of a Red Sea deep halocline.</title>
        <authorList>
            <person name="Michoud G."/>
            <person name="Ngugi D.K."/>
            <person name="Barozzi A."/>
            <person name="Merlino G."/>
            <person name="Calleja M.L."/>
            <person name="Delgado-Huertas A."/>
            <person name="Moran X.A.G."/>
            <person name="Daffonchio D."/>
        </authorList>
    </citation>
    <scope>NUCLEOTIDE SEQUENCE</scope>
    <source>
        <strain evidence="2">SuakinDeep_MAG55_1</strain>
    </source>
</reference>
<evidence type="ECO:0000259" key="1">
    <source>
        <dbReference type="Pfam" id="PF01850"/>
    </source>
</evidence>
<dbReference type="InterPro" id="IPR052919">
    <property type="entry name" value="TA_system_RNase"/>
</dbReference>
<evidence type="ECO:0000313" key="3">
    <source>
        <dbReference type="Proteomes" id="UP000722750"/>
    </source>
</evidence>
<dbReference type="CDD" id="cd09872">
    <property type="entry name" value="PIN_Sll0205-like"/>
    <property type="match status" value="1"/>
</dbReference>
<dbReference type="Pfam" id="PF01850">
    <property type="entry name" value="PIN"/>
    <property type="match status" value="1"/>
</dbReference>
<dbReference type="SUPFAM" id="SSF88723">
    <property type="entry name" value="PIN domain-like"/>
    <property type="match status" value="1"/>
</dbReference>
<comment type="caution">
    <text evidence="2">The sequence shown here is derived from an EMBL/GenBank/DDBJ whole genome shotgun (WGS) entry which is preliminary data.</text>
</comment>
<evidence type="ECO:0000313" key="2">
    <source>
        <dbReference type="EMBL" id="MBS1258835.1"/>
    </source>
</evidence>
<name>A0A941W689_9BACT</name>
<dbReference type="PANTHER" id="PTHR36173">
    <property type="entry name" value="RIBONUCLEASE VAPC16-RELATED"/>
    <property type="match status" value="1"/>
</dbReference>
<dbReference type="InterPro" id="IPR002716">
    <property type="entry name" value="PIN_dom"/>
</dbReference>
<dbReference type="EMBL" id="JAANXD010000075">
    <property type="protein sequence ID" value="MBS1258835.1"/>
    <property type="molecule type" value="Genomic_DNA"/>
</dbReference>
<organism evidence="2 3">
    <name type="scientific">Candidatus Scalindua arabica</name>
    <dbReference type="NCBI Taxonomy" id="1127984"/>
    <lineage>
        <taxon>Bacteria</taxon>
        <taxon>Pseudomonadati</taxon>
        <taxon>Planctomycetota</taxon>
        <taxon>Candidatus Brocadiia</taxon>
        <taxon>Candidatus Brocadiales</taxon>
        <taxon>Candidatus Scalinduaceae</taxon>
        <taxon>Candidatus Scalindua</taxon>
    </lineage>
</organism>
<accession>A0A941W689</accession>
<feature type="domain" description="PIN" evidence="1">
    <location>
        <begin position="3"/>
        <end position="120"/>
    </location>
</feature>